<feature type="region of interest" description="Disordered" evidence="1">
    <location>
        <begin position="1"/>
        <end position="56"/>
    </location>
</feature>
<organism evidence="2 3">
    <name type="scientific">Hydnomerulius pinastri MD-312</name>
    <dbReference type="NCBI Taxonomy" id="994086"/>
    <lineage>
        <taxon>Eukaryota</taxon>
        <taxon>Fungi</taxon>
        <taxon>Dikarya</taxon>
        <taxon>Basidiomycota</taxon>
        <taxon>Agaricomycotina</taxon>
        <taxon>Agaricomycetes</taxon>
        <taxon>Agaricomycetidae</taxon>
        <taxon>Boletales</taxon>
        <taxon>Boletales incertae sedis</taxon>
        <taxon>Leucogyrophana</taxon>
    </lineage>
</organism>
<proteinExistence type="predicted"/>
<protein>
    <submittedName>
        <fullName evidence="2">Uncharacterized protein</fullName>
    </submittedName>
</protein>
<keyword evidence="3" id="KW-1185">Reference proteome</keyword>
<feature type="compositionally biased region" description="Polar residues" evidence="1">
    <location>
        <begin position="1"/>
        <end position="32"/>
    </location>
</feature>
<dbReference type="EMBL" id="KN839845">
    <property type="protein sequence ID" value="KIJ64972.1"/>
    <property type="molecule type" value="Genomic_DNA"/>
</dbReference>
<sequence>MENALSSGDTICTGDGPQTPQSAHPRSPTVQNRDALEEGEITEGEASSIALTSQRTREKVQLQLDTAVLTRLNRRTPSPVADSNRTSTPATSCHTPTVDDGMTAEDLDRAKSLVLDLLGWGVTPEYLVDYGVSAGALYRIFTDLRLRLPTNLVP</sequence>
<name>A0A0C9WG82_9AGAM</name>
<dbReference type="Proteomes" id="UP000053820">
    <property type="component" value="Unassembled WGS sequence"/>
</dbReference>
<feature type="compositionally biased region" description="Polar residues" evidence="1">
    <location>
        <begin position="81"/>
        <end position="95"/>
    </location>
</feature>
<evidence type="ECO:0000313" key="3">
    <source>
        <dbReference type="Proteomes" id="UP000053820"/>
    </source>
</evidence>
<dbReference type="OrthoDB" id="3270652at2759"/>
<dbReference type="HOGENOM" id="CLU_1768701_0_0_1"/>
<dbReference type="AlphaFoldDB" id="A0A0C9WG82"/>
<reference evidence="2 3" key="1">
    <citation type="submission" date="2014-04" db="EMBL/GenBank/DDBJ databases">
        <title>Evolutionary Origins and Diversification of the Mycorrhizal Mutualists.</title>
        <authorList>
            <consortium name="DOE Joint Genome Institute"/>
            <consortium name="Mycorrhizal Genomics Consortium"/>
            <person name="Kohler A."/>
            <person name="Kuo A."/>
            <person name="Nagy L.G."/>
            <person name="Floudas D."/>
            <person name="Copeland A."/>
            <person name="Barry K.W."/>
            <person name="Cichocki N."/>
            <person name="Veneault-Fourrey C."/>
            <person name="LaButti K."/>
            <person name="Lindquist E.A."/>
            <person name="Lipzen A."/>
            <person name="Lundell T."/>
            <person name="Morin E."/>
            <person name="Murat C."/>
            <person name="Riley R."/>
            <person name="Ohm R."/>
            <person name="Sun H."/>
            <person name="Tunlid A."/>
            <person name="Henrissat B."/>
            <person name="Grigoriev I.V."/>
            <person name="Hibbett D.S."/>
            <person name="Martin F."/>
        </authorList>
    </citation>
    <scope>NUCLEOTIDE SEQUENCE [LARGE SCALE GENOMIC DNA]</scope>
    <source>
        <strain evidence="2 3">MD-312</strain>
    </source>
</reference>
<accession>A0A0C9WG82</accession>
<gene>
    <name evidence="2" type="ORF">HYDPIDRAFT_40137</name>
</gene>
<feature type="region of interest" description="Disordered" evidence="1">
    <location>
        <begin position="72"/>
        <end position="102"/>
    </location>
</feature>
<evidence type="ECO:0000256" key="1">
    <source>
        <dbReference type="SAM" id="MobiDB-lite"/>
    </source>
</evidence>
<evidence type="ECO:0000313" key="2">
    <source>
        <dbReference type="EMBL" id="KIJ64972.1"/>
    </source>
</evidence>